<keyword evidence="15" id="KW-0456">Lyase</keyword>
<dbReference type="PANTHER" id="PTHR22993">
    <property type="entry name" value="FORMAMIDOPYRIMIDINE-DNA GLYCOSYLASE"/>
    <property type="match status" value="1"/>
</dbReference>
<evidence type="ECO:0000313" key="23">
    <source>
        <dbReference type="EMBL" id="OBQ50181.1"/>
    </source>
</evidence>
<feature type="domain" description="FPG-type" evidence="21">
    <location>
        <begin position="252"/>
        <end position="286"/>
    </location>
</feature>
<dbReference type="AlphaFoldDB" id="A0A1B7XBQ4"/>
<evidence type="ECO:0000256" key="2">
    <source>
        <dbReference type="ARBA" id="ARBA00001947"/>
    </source>
</evidence>
<dbReference type="GO" id="GO:0003684">
    <property type="term" value="F:damaged DNA binding"/>
    <property type="evidence" value="ECO:0007669"/>
    <property type="project" value="InterPro"/>
</dbReference>
<evidence type="ECO:0000256" key="12">
    <source>
        <dbReference type="ARBA" id="ARBA00022833"/>
    </source>
</evidence>
<keyword evidence="13" id="KW-0238">DNA-binding</keyword>
<dbReference type="SUPFAM" id="SSF57716">
    <property type="entry name" value="Glucocorticoid receptor-like (DNA-binding domain)"/>
    <property type="match status" value="1"/>
</dbReference>
<accession>A0A1B7XBQ4</accession>
<evidence type="ECO:0000256" key="7">
    <source>
        <dbReference type="ARBA" id="ARBA00016240"/>
    </source>
</evidence>
<comment type="cofactor">
    <cofactor evidence="2">
        <name>Zn(2+)</name>
        <dbReference type="ChEBI" id="CHEBI:29105"/>
    </cofactor>
</comment>
<evidence type="ECO:0000256" key="18">
    <source>
        <dbReference type="ARBA" id="ARBA00030638"/>
    </source>
</evidence>
<dbReference type="Proteomes" id="UP000091979">
    <property type="component" value="Unassembled WGS sequence"/>
</dbReference>
<keyword evidence="16" id="KW-0511">Multifunctional enzyme</keyword>
<comment type="catalytic activity">
    <reaction evidence="19">
        <text>2'-deoxyribonucleotide-(2'-deoxyribose 5'-phosphate)-2'-deoxyribonucleotide-DNA = a 3'-end 2'-deoxyribonucleotide-(2,3-dehydro-2,3-deoxyribose 5'-phosphate)-DNA + a 5'-end 5'-phospho-2'-deoxyribonucleoside-DNA + H(+)</text>
        <dbReference type="Rhea" id="RHEA:66592"/>
        <dbReference type="Rhea" id="RHEA-COMP:13180"/>
        <dbReference type="Rhea" id="RHEA-COMP:16897"/>
        <dbReference type="Rhea" id="RHEA-COMP:17067"/>
        <dbReference type="ChEBI" id="CHEBI:15378"/>
        <dbReference type="ChEBI" id="CHEBI:136412"/>
        <dbReference type="ChEBI" id="CHEBI:157695"/>
        <dbReference type="ChEBI" id="CHEBI:167181"/>
        <dbReference type="EC" id="4.2.99.18"/>
    </reaction>
</comment>
<dbReference type="CDD" id="cd08966">
    <property type="entry name" value="EcFpg-like_N"/>
    <property type="match status" value="1"/>
</dbReference>
<dbReference type="FunFam" id="1.10.8.50:FF:000003">
    <property type="entry name" value="Formamidopyrimidine-DNA glycosylase"/>
    <property type="match status" value="1"/>
</dbReference>
<dbReference type="SUPFAM" id="SSF46946">
    <property type="entry name" value="S13-like H2TH domain"/>
    <property type="match status" value="1"/>
</dbReference>
<dbReference type="GO" id="GO:0006284">
    <property type="term" value="P:base-excision repair"/>
    <property type="evidence" value="ECO:0007669"/>
    <property type="project" value="InterPro"/>
</dbReference>
<comment type="subunit">
    <text evidence="4">Monomer.</text>
</comment>
<protein>
    <recommendedName>
        <fullName evidence="7">Formamidopyrimidine-DNA glycosylase</fullName>
        <ecNumber evidence="5">3.2.2.23</ecNumber>
        <ecNumber evidence="6">4.2.99.18</ecNumber>
    </recommendedName>
    <alternativeName>
        <fullName evidence="18">DNA-(apurinic or apyrimidinic site) lyase MutM</fullName>
    </alternativeName>
</protein>
<evidence type="ECO:0000256" key="17">
    <source>
        <dbReference type="ARBA" id="ARBA00023295"/>
    </source>
</evidence>
<dbReference type="PANTHER" id="PTHR22993:SF9">
    <property type="entry name" value="FORMAMIDOPYRIMIDINE-DNA GLYCOSYLASE"/>
    <property type="match status" value="1"/>
</dbReference>
<dbReference type="InterPro" id="IPR035937">
    <property type="entry name" value="FPG_N"/>
</dbReference>
<comment type="catalytic activity">
    <reaction evidence="1">
        <text>Hydrolysis of DNA containing ring-opened 7-methylguanine residues, releasing 2,6-diamino-4-hydroxy-5-(N-methyl)formamidopyrimidine.</text>
        <dbReference type="EC" id="3.2.2.23"/>
    </reaction>
</comment>
<keyword evidence="24" id="KW-1185">Reference proteome</keyword>
<proteinExistence type="inferred from homology"/>
<dbReference type="PROSITE" id="PS01242">
    <property type="entry name" value="ZF_FPG_1"/>
    <property type="match status" value="1"/>
</dbReference>
<dbReference type="Pfam" id="PF01149">
    <property type="entry name" value="Fapy_DNA_glyco"/>
    <property type="match status" value="1"/>
</dbReference>
<evidence type="ECO:0000313" key="24">
    <source>
        <dbReference type="Proteomes" id="UP000091979"/>
    </source>
</evidence>
<feature type="domain" description="Formamidopyrimidine-DNA glycosylase catalytic" evidence="22">
    <location>
        <begin position="2"/>
        <end position="129"/>
    </location>
</feature>
<evidence type="ECO:0000259" key="21">
    <source>
        <dbReference type="PROSITE" id="PS51066"/>
    </source>
</evidence>
<dbReference type="NCBIfam" id="TIGR00577">
    <property type="entry name" value="fpg"/>
    <property type="match status" value="1"/>
</dbReference>
<dbReference type="GO" id="GO:0140078">
    <property type="term" value="F:class I DNA-(apurinic or apyrimidinic site) endonuclease activity"/>
    <property type="evidence" value="ECO:0007669"/>
    <property type="project" value="UniProtKB-EC"/>
</dbReference>
<keyword evidence="17" id="KW-0326">Glycosidase</keyword>
<dbReference type="GO" id="GO:0008270">
    <property type="term" value="F:zinc ion binding"/>
    <property type="evidence" value="ECO:0007669"/>
    <property type="project" value="UniProtKB-KW"/>
</dbReference>
<dbReference type="SMART" id="SM01232">
    <property type="entry name" value="H2TH"/>
    <property type="match status" value="1"/>
</dbReference>
<dbReference type="Pfam" id="PF06831">
    <property type="entry name" value="H2TH"/>
    <property type="match status" value="1"/>
</dbReference>
<comment type="similarity">
    <text evidence="3">Belongs to the FPG family.</text>
</comment>
<dbReference type="NCBIfam" id="NF002211">
    <property type="entry name" value="PRK01103.1"/>
    <property type="match status" value="1"/>
</dbReference>
<dbReference type="InterPro" id="IPR015887">
    <property type="entry name" value="DNA_glyclase_Znf_dom_DNA_BS"/>
</dbReference>
<dbReference type="EMBL" id="JXMS01000017">
    <property type="protein sequence ID" value="OBQ50181.1"/>
    <property type="molecule type" value="Genomic_DNA"/>
</dbReference>
<keyword evidence="9" id="KW-0227">DNA damage</keyword>
<dbReference type="InterPro" id="IPR010979">
    <property type="entry name" value="Ribosomal_uS13-like_H2TH"/>
</dbReference>
<dbReference type="OrthoDB" id="9800855at2"/>
<evidence type="ECO:0000256" key="3">
    <source>
        <dbReference type="ARBA" id="ARBA00009409"/>
    </source>
</evidence>
<evidence type="ECO:0000259" key="22">
    <source>
        <dbReference type="PROSITE" id="PS51068"/>
    </source>
</evidence>
<evidence type="ECO:0000256" key="6">
    <source>
        <dbReference type="ARBA" id="ARBA00012720"/>
    </source>
</evidence>
<keyword evidence="12" id="KW-0862">Zinc</keyword>
<dbReference type="RefSeq" id="WP_066855567.1">
    <property type="nucleotide sequence ID" value="NZ_JXMS01000017.1"/>
</dbReference>
<dbReference type="InterPro" id="IPR012319">
    <property type="entry name" value="FPG_cat"/>
</dbReference>
<evidence type="ECO:0000256" key="15">
    <source>
        <dbReference type="ARBA" id="ARBA00023239"/>
    </source>
</evidence>
<dbReference type="Pfam" id="PF06827">
    <property type="entry name" value="zf-FPG_IleRS"/>
    <property type="match status" value="1"/>
</dbReference>
<dbReference type="EC" id="3.2.2.23" evidence="5"/>
<evidence type="ECO:0000256" key="5">
    <source>
        <dbReference type="ARBA" id="ARBA00012024"/>
    </source>
</evidence>
<dbReference type="Gene3D" id="3.20.190.10">
    <property type="entry name" value="MutM-like, N-terminal"/>
    <property type="match status" value="1"/>
</dbReference>
<name>A0A1B7XBQ4_9BACT</name>
<dbReference type="EC" id="4.2.99.18" evidence="6"/>
<dbReference type="SMART" id="SM00898">
    <property type="entry name" value="Fapy_DNA_glyco"/>
    <property type="match status" value="1"/>
</dbReference>
<dbReference type="SUPFAM" id="SSF81624">
    <property type="entry name" value="N-terminal domain of MutM-like DNA repair proteins"/>
    <property type="match status" value="1"/>
</dbReference>
<sequence length="286" mass="32395">MPELPEVETIASGLWPMLAEQAIENVTILNDTSVEGDRTALEEFVAGREITHVHRRGKLLLMDLSIPQKYKDKLPVPRSEYPLQLAFHLKMSGRLFVYPEGTPPAKHTRIIFDLSNGNRLFFDDMRKFGFCRALAPCDYLNWQFWQQLGPEPLVIKTDAFVSLFHSRRTRIKAALLDQKVIAGIGNIYADESLFRAGIRPDTPSNEISKKNLGLLHVKLKEVLKQAIRECGSSIRDYRDAHGDAGAFQNNFLVYGRSGQDCRVCGEPLKTEKVAGRTTVYCEQCQK</sequence>
<dbReference type="PATRIC" id="fig|1560234.3.peg.941"/>
<evidence type="ECO:0000256" key="1">
    <source>
        <dbReference type="ARBA" id="ARBA00001668"/>
    </source>
</evidence>
<evidence type="ECO:0000256" key="13">
    <source>
        <dbReference type="ARBA" id="ARBA00023125"/>
    </source>
</evidence>
<evidence type="ECO:0000256" key="16">
    <source>
        <dbReference type="ARBA" id="ARBA00023268"/>
    </source>
</evidence>
<reference evidence="23 24" key="1">
    <citation type="submission" date="2015-01" db="EMBL/GenBank/DDBJ databases">
        <title>Desulfovibrio sp. JC271 draft genome sequence.</title>
        <authorList>
            <person name="Shivani Y."/>
            <person name="Subhash Y."/>
            <person name="Sasikala C."/>
            <person name="Ramana C.V."/>
        </authorList>
    </citation>
    <scope>NUCLEOTIDE SEQUENCE [LARGE SCALE GENOMIC DNA]</scope>
    <source>
        <strain evidence="23 24">JC271</strain>
    </source>
</reference>
<dbReference type="InterPro" id="IPR000214">
    <property type="entry name" value="Znf_DNA_glyclase/AP_lyase"/>
</dbReference>
<dbReference type="PROSITE" id="PS51068">
    <property type="entry name" value="FPG_CAT"/>
    <property type="match status" value="1"/>
</dbReference>
<dbReference type="GO" id="GO:0034039">
    <property type="term" value="F:8-oxo-7,8-dihydroguanine DNA N-glycosylase activity"/>
    <property type="evidence" value="ECO:0007669"/>
    <property type="project" value="TreeGrafter"/>
</dbReference>
<dbReference type="STRING" id="1560234.SP90_10455"/>
<keyword evidence="14" id="KW-0234">DNA repair</keyword>
<dbReference type="InterPro" id="IPR015886">
    <property type="entry name" value="H2TH_FPG"/>
</dbReference>
<evidence type="ECO:0000256" key="10">
    <source>
        <dbReference type="ARBA" id="ARBA00022771"/>
    </source>
</evidence>
<keyword evidence="8" id="KW-0479">Metal-binding</keyword>
<evidence type="ECO:0000256" key="4">
    <source>
        <dbReference type="ARBA" id="ARBA00011245"/>
    </source>
</evidence>
<evidence type="ECO:0000256" key="11">
    <source>
        <dbReference type="ARBA" id="ARBA00022801"/>
    </source>
</evidence>
<gene>
    <name evidence="23" type="ORF">SP90_10455</name>
</gene>
<dbReference type="InterPro" id="IPR020629">
    <property type="entry name" value="FPG_Glyclase"/>
</dbReference>
<dbReference type="PROSITE" id="PS51066">
    <property type="entry name" value="ZF_FPG_2"/>
    <property type="match status" value="1"/>
</dbReference>
<keyword evidence="10 20" id="KW-0863">Zinc-finger</keyword>
<evidence type="ECO:0000256" key="14">
    <source>
        <dbReference type="ARBA" id="ARBA00023204"/>
    </source>
</evidence>
<dbReference type="Gene3D" id="1.10.8.50">
    <property type="match status" value="1"/>
</dbReference>
<dbReference type="InterPro" id="IPR010663">
    <property type="entry name" value="Znf_FPG/IleRS"/>
</dbReference>
<evidence type="ECO:0000256" key="9">
    <source>
        <dbReference type="ARBA" id="ARBA00022763"/>
    </source>
</evidence>
<organism evidence="23 24">
    <name type="scientific">Halodesulfovibrio spirochaetisodalis</name>
    <dbReference type="NCBI Taxonomy" id="1560234"/>
    <lineage>
        <taxon>Bacteria</taxon>
        <taxon>Pseudomonadati</taxon>
        <taxon>Thermodesulfobacteriota</taxon>
        <taxon>Desulfovibrionia</taxon>
        <taxon>Desulfovibrionales</taxon>
        <taxon>Desulfovibrionaceae</taxon>
        <taxon>Halodesulfovibrio</taxon>
    </lineage>
</organism>
<keyword evidence="11" id="KW-0378">Hydrolase</keyword>
<evidence type="ECO:0000256" key="20">
    <source>
        <dbReference type="PROSITE-ProRule" id="PRU00391"/>
    </source>
</evidence>
<comment type="caution">
    <text evidence="23">The sequence shown here is derived from an EMBL/GenBank/DDBJ whole genome shotgun (WGS) entry which is preliminary data.</text>
</comment>
<evidence type="ECO:0000256" key="8">
    <source>
        <dbReference type="ARBA" id="ARBA00022723"/>
    </source>
</evidence>
<evidence type="ECO:0000256" key="19">
    <source>
        <dbReference type="ARBA" id="ARBA00044632"/>
    </source>
</evidence>